<reference evidence="3 4" key="1">
    <citation type="submission" date="2016-03" db="EMBL/GenBank/DDBJ databases">
        <title>Trachymyrmex septentrionalis WGS genome.</title>
        <authorList>
            <person name="Nygaard S."/>
            <person name="Hu H."/>
            <person name="Boomsma J."/>
            <person name="Zhang G."/>
        </authorList>
    </citation>
    <scope>NUCLEOTIDE SEQUENCE [LARGE SCALE GENOMIC DNA]</scope>
    <source>
        <strain evidence="3">Tsep2-gDNA-1</strain>
        <tissue evidence="3">Whole body</tissue>
    </source>
</reference>
<accession>A0A151JTD7</accession>
<evidence type="ECO:0000313" key="4">
    <source>
        <dbReference type="Proteomes" id="UP000078541"/>
    </source>
</evidence>
<evidence type="ECO:0000313" key="3">
    <source>
        <dbReference type="EMBL" id="KYN33772.1"/>
    </source>
</evidence>
<dbReference type="Proteomes" id="UP000078541">
    <property type="component" value="Unassembled WGS sequence"/>
</dbReference>
<evidence type="ECO:0000256" key="1">
    <source>
        <dbReference type="SAM" id="Phobius"/>
    </source>
</evidence>
<sequence>MASIGQINVNKSRPAQDLIARVCEEERLGLVAVSEPHSVRGGCWLFSSDVPPTDALAWQYSDVPCSPLFKGEGFVAVEWGKLVVFSCYFSPNLPDAEFERGLCDLDARVQSCDCRPLLVLGDFNARSPAWDRREPNCRGRTLTRYMWYGLIVIPLFMVFFFRYLIVDIYKINDIMISMRGVLPRIRYDELMYLC</sequence>
<dbReference type="InterPro" id="IPR036691">
    <property type="entry name" value="Endo/exonu/phosph_ase_sf"/>
</dbReference>
<protein>
    <recommendedName>
        <fullName evidence="2">Endonuclease/exonuclease/phosphatase domain-containing protein</fullName>
    </recommendedName>
</protein>
<dbReference type="Pfam" id="PF03372">
    <property type="entry name" value="Exo_endo_phos"/>
    <property type="match status" value="1"/>
</dbReference>
<dbReference type="SUPFAM" id="SSF56219">
    <property type="entry name" value="DNase I-like"/>
    <property type="match status" value="1"/>
</dbReference>
<name>A0A151JTD7_9HYME</name>
<gene>
    <name evidence="3" type="ORF">ALC56_11912</name>
</gene>
<feature type="domain" description="Endonuclease/exonuclease/phosphatase" evidence="2">
    <location>
        <begin position="36"/>
        <end position="142"/>
    </location>
</feature>
<evidence type="ECO:0000259" key="2">
    <source>
        <dbReference type="Pfam" id="PF03372"/>
    </source>
</evidence>
<keyword evidence="1" id="KW-0472">Membrane</keyword>
<keyword evidence="1" id="KW-1133">Transmembrane helix</keyword>
<dbReference type="InterPro" id="IPR005135">
    <property type="entry name" value="Endo/exonuclease/phosphatase"/>
</dbReference>
<dbReference type="GO" id="GO:0003824">
    <property type="term" value="F:catalytic activity"/>
    <property type="evidence" value="ECO:0007669"/>
    <property type="project" value="InterPro"/>
</dbReference>
<dbReference type="AlphaFoldDB" id="A0A151JTD7"/>
<feature type="transmembrane region" description="Helical" evidence="1">
    <location>
        <begin position="145"/>
        <end position="165"/>
    </location>
</feature>
<dbReference type="STRING" id="34720.A0A151JTD7"/>
<keyword evidence="1" id="KW-0812">Transmembrane</keyword>
<dbReference type="EMBL" id="KQ981896">
    <property type="protein sequence ID" value="KYN33772.1"/>
    <property type="molecule type" value="Genomic_DNA"/>
</dbReference>
<proteinExistence type="predicted"/>
<dbReference type="Gene3D" id="3.60.10.10">
    <property type="entry name" value="Endonuclease/exonuclease/phosphatase"/>
    <property type="match status" value="1"/>
</dbReference>
<keyword evidence="4" id="KW-1185">Reference proteome</keyword>
<organism evidence="3 4">
    <name type="scientific">Trachymyrmex septentrionalis</name>
    <dbReference type="NCBI Taxonomy" id="34720"/>
    <lineage>
        <taxon>Eukaryota</taxon>
        <taxon>Metazoa</taxon>
        <taxon>Ecdysozoa</taxon>
        <taxon>Arthropoda</taxon>
        <taxon>Hexapoda</taxon>
        <taxon>Insecta</taxon>
        <taxon>Pterygota</taxon>
        <taxon>Neoptera</taxon>
        <taxon>Endopterygota</taxon>
        <taxon>Hymenoptera</taxon>
        <taxon>Apocrita</taxon>
        <taxon>Aculeata</taxon>
        <taxon>Formicoidea</taxon>
        <taxon>Formicidae</taxon>
        <taxon>Myrmicinae</taxon>
        <taxon>Trachymyrmex</taxon>
    </lineage>
</organism>